<feature type="compositionally biased region" description="Basic and acidic residues" evidence="1">
    <location>
        <begin position="24"/>
        <end position="36"/>
    </location>
</feature>
<proteinExistence type="predicted"/>
<sequence length="36" mass="4123">HGSNTTCWESGELGRNNWVNAPRPQERETSHLHPKP</sequence>
<organism evidence="2 3">
    <name type="scientific">Trifolium medium</name>
    <dbReference type="NCBI Taxonomy" id="97028"/>
    <lineage>
        <taxon>Eukaryota</taxon>
        <taxon>Viridiplantae</taxon>
        <taxon>Streptophyta</taxon>
        <taxon>Embryophyta</taxon>
        <taxon>Tracheophyta</taxon>
        <taxon>Spermatophyta</taxon>
        <taxon>Magnoliopsida</taxon>
        <taxon>eudicotyledons</taxon>
        <taxon>Gunneridae</taxon>
        <taxon>Pentapetalae</taxon>
        <taxon>rosids</taxon>
        <taxon>fabids</taxon>
        <taxon>Fabales</taxon>
        <taxon>Fabaceae</taxon>
        <taxon>Papilionoideae</taxon>
        <taxon>50 kb inversion clade</taxon>
        <taxon>NPAAA clade</taxon>
        <taxon>Hologalegina</taxon>
        <taxon>IRL clade</taxon>
        <taxon>Trifolieae</taxon>
        <taxon>Trifolium</taxon>
    </lineage>
</organism>
<dbReference type="Proteomes" id="UP000265520">
    <property type="component" value="Unassembled WGS sequence"/>
</dbReference>
<accession>A0A392VQD6</accession>
<keyword evidence="3" id="KW-1185">Reference proteome</keyword>
<reference evidence="2 3" key="1">
    <citation type="journal article" date="2018" name="Front. Plant Sci.">
        <title>Red Clover (Trifolium pratense) and Zigzag Clover (T. medium) - A Picture of Genomic Similarities and Differences.</title>
        <authorList>
            <person name="Dluhosova J."/>
            <person name="Istvanek J."/>
            <person name="Nedelnik J."/>
            <person name="Repkova J."/>
        </authorList>
    </citation>
    <scope>NUCLEOTIDE SEQUENCE [LARGE SCALE GENOMIC DNA]</scope>
    <source>
        <strain evidence="3">cv. 10/8</strain>
        <tissue evidence="2">Leaf</tissue>
    </source>
</reference>
<feature type="region of interest" description="Disordered" evidence="1">
    <location>
        <begin position="1"/>
        <end position="36"/>
    </location>
</feature>
<dbReference type="AlphaFoldDB" id="A0A392VQD6"/>
<dbReference type="EMBL" id="LXQA011225657">
    <property type="protein sequence ID" value="MCI89703.1"/>
    <property type="molecule type" value="Genomic_DNA"/>
</dbReference>
<evidence type="ECO:0000256" key="1">
    <source>
        <dbReference type="SAM" id="MobiDB-lite"/>
    </source>
</evidence>
<comment type="caution">
    <text evidence="2">The sequence shown here is derived from an EMBL/GenBank/DDBJ whole genome shotgun (WGS) entry which is preliminary data.</text>
</comment>
<name>A0A392VQD6_9FABA</name>
<feature type="non-terminal residue" evidence="2">
    <location>
        <position position="1"/>
    </location>
</feature>
<evidence type="ECO:0000313" key="3">
    <source>
        <dbReference type="Proteomes" id="UP000265520"/>
    </source>
</evidence>
<evidence type="ECO:0000313" key="2">
    <source>
        <dbReference type="EMBL" id="MCI89703.1"/>
    </source>
</evidence>
<protein>
    <submittedName>
        <fullName evidence="2">Uncharacterized protein</fullName>
    </submittedName>
</protein>